<protein>
    <recommendedName>
        <fullName evidence="5">Zn(2)-C6 fungal-type domain-containing protein</fullName>
    </recommendedName>
</protein>
<sequence>MDHEHNGAPSASDGPRQKRSRVLLSCAPCRHSKLKCDRGQPCSQCLKKDRTDLCTYAPKPEKKKPAKGMAARLRRLETMVRDMMDGDGNVDRLAAQLQKQLPDGSNHARDTDNLLPSTVDGNVVQGANTTTYVGATHCMAMLEDIEDLKAYFDYSDEDEEGNSPAGAPEDSEDWTILSSGSPMDRGQLLRQLPEKQIMDRLVVRYFSSMSPSQHIVHQPTFTKAYARFSQDPNSASYHWIAQLFMVLALGIHFNRFQNPDEIEKDSFIPLEERIKHYRACAGWALVRGRYTRPTFRTLPAFLLYFESNFLFNRASQMTCYLLSGIFMRLMLKMGLHRDPSKLAGISPFEGEMRRRIWNMGVQLETIASFHVGLPSMIAGIETDVSIPHNLHDEDLAEDCTELPPERPHTDWTVMTYPIQKTRLMRVFDQIGRQAHALQTPSYADVLKLDNDLAETWRTLPSYMHVKPLDECIGDPPSLLIQRFGLGSLYNKSRCVLHRRYLVEAIPKKEHDFSRQQCLDGATTLLNFQHDISEACRPGHILGQNGWYISSLVVHDYLLAAVVVYLVCQNEHYAAENTEHAWYAKDGNSLTKEDLKAMLRRSYNIWSEVAADVAELRKTADTLAVMLARLGEPVAGPPTIAWKADLTKPGESGSTSFTGTSFEPRTELYESDAQANASIWGYDSSSSKMDGGPTPFMIGQAMDSVPASMPGLDFSANPNDMMSIEPAWLADINDMDWRYLDVSLAHSHTAGLNAEPGAGSTWMERVPMMAMGDMNTMSLNEWEHQNGPDMNNGGINDA</sequence>
<keyword evidence="7" id="KW-1185">Reference proteome</keyword>
<dbReference type="CDD" id="cd00067">
    <property type="entry name" value="GAL4"/>
    <property type="match status" value="1"/>
</dbReference>
<name>A0AA39G9T1_SARSR</name>
<dbReference type="Proteomes" id="UP001175261">
    <property type="component" value="Unassembled WGS sequence"/>
</dbReference>
<gene>
    <name evidence="6" type="ORF">NLU13_9275</name>
</gene>
<dbReference type="Pfam" id="PF04082">
    <property type="entry name" value="Fungal_trans"/>
    <property type="match status" value="1"/>
</dbReference>
<evidence type="ECO:0000256" key="3">
    <source>
        <dbReference type="ARBA" id="ARBA00023242"/>
    </source>
</evidence>
<evidence type="ECO:0000313" key="6">
    <source>
        <dbReference type="EMBL" id="KAK0383362.1"/>
    </source>
</evidence>
<dbReference type="PANTHER" id="PTHR31001">
    <property type="entry name" value="UNCHARACTERIZED TRANSCRIPTIONAL REGULATORY PROTEIN"/>
    <property type="match status" value="1"/>
</dbReference>
<dbReference type="GO" id="GO:0005634">
    <property type="term" value="C:nucleus"/>
    <property type="evidence" value="ECO:0007669"/>
    <property type="project" value="UniProtKB-SubCell"/>
</dbReference>
<dbReference type="GO" id="GO:0003677">
    <property type="term" value="F:DNA binding"/>
    <property type="evidence" value="ECO:0007669"/>
    <property type="project" value="InterPro"/>
</dbReference>
<dbReference type="Pfam" id="PF00172">
    <property type="entry name" value="Zn_clus"/>
    <property type="match status" value="1"/>
</dbReference>
<evidence type="ECO:0000256" key="4">
    <source>
        <dbReference type="SAM" id="MobiDB-lite"/>
    </source>
</evidence>
<dbReference type="SMART" id="SM00906">
    <property type="entry name" value="Fungal_trans"/>
    <property type="match status" value="1"/>
</dbReference>
<dbReference type="PROSITE" id="PS00463">
    <property type="entry name" value="ZN2_CY6_FUNGAL_1"/>
    <property type="match status" value="1"/>
</dbReference>
<dbReference type="GO" id="GO:0006351">
    <property type="term" value="P:DNA-templated transcription"/>
    <property type="evidence" value="ECO:0007669"/>
    <property type="project" value="InterPro"/>
</dbReference>
<evidence type="ECO:0000256" key="2">
    <source>
        <dbReference type="ARBA" id="ARBA00022723"/>
    </source>
</evidence>
<evidence type="ECO:0000259" key="5">
    <source>
        <dbReference type="PROSITE" id="PS50048"/>
    </source>
</evidence>
<dbReference type="InterPro" id="IPR001138">
    <property type="entry name" value="Zn2Cys6_DnaBD"/>
</dbReference>
<keyword evidence="2" id="KW-0479">Metal-binding</keyword>
<feature type="region of interest" description="Disordered" evidence="4">
    <location>
        <begin position="101"/>
        <end position="120"/>
    </location>
</feature>
<comment type="caution">
    <text evidence="6">The sequence shown here is derived from an EMBL/GenBank/DDBJ whole genome shotgun (WGS) entry which is preliminary data.</text>
</comment>
<feature type="domain" description="Zn(2)-C6 fungal-type" evidence="5">
    <location>
        <begin position="25"/>
        <end position="56"/>
    </location>
</feature>
<dbReference type="GO" id="GO:0008270">
    <property type="term" value="F:zinc ion binding"/>
    <property type="evidence" value="ECO:0007669"/>
    <property type="project" value="InterPro"/>
</dbReference>
<dbReference type="InterPro" id="IPR007219">
    <property type="entry name" value="XnlR_reg_dom"/>
</dbReference>
<reference evidence="6" key="1">
    <citation type="submission" date="2022-10" db="EMBL/GenBank/DDBJ databases">
        <title>Determination and structural analysis of whole genome sequence of Sarocladium strictum F4-1.</title>
        <authorList>
            <person name="Hu L."/>
            <person name="Jiang Y."/>
        </authorList>
    </citation>
    <scope>NUCLEOTIDE SEQUENCE</scope>
    <source>
        <strain evidence="6">F4-1</strain>
    </source>
</reference>
<dbReference type="InterPro" id="IPR050613">
    <property type="entry name" value="Sec_Metabolite_Reg"/>
</dbReference>
<dbReference type="SMART" id="SM00066">
    <property type="entry name" value="GAL4"/>
    <property type="match status" value="1"/>
</dbReference>
<dbReference type="Gene3D" id="4.10.240.10">
    <property type="entry name" value="Zn(2)-C6 fungal-type DNA-binding domain"/>
    <property type="match status" value="1"/>
</dbReference>
<dbReference type="PANTHER" id="PTHR31001:SF49">
    <property type="entry name" value="ZN(II)2CYS6 TRANSCRIPTION FACTOR (EUROFUNG)"/>
    <property type="match status" value="1"/>
</dbReference>
<evidence type="ECO:0000313" key="7">
    <source>
        <dbReference type="Proteomes" id="UP001175261"/>
    </source>
</evidence>
<keyword evidence="3" id="KW-0539">Nucleus</keyword>
<dbReference type="EMBL" id="JAPDFR010000009">
    <property type="protein sequence ID" value="KAK0383362.1"/>
    <property type="molecule type" value="Genomic_DNA"/>
</dbReference>
<comment type="subcellular location">
    <subcellularLocation>
        <location evidence="1">Nucleus</location>
    </subcellularLocation>
</comment>
<evidence type="ECO:0000256" key="1">
    <source>
        <dbReference type="ARBA" id="ARBA00004123"/>
    </source>
</evidence>
<accession>A0AA39G9T1</accession>
<dbReference type="GO" id="GO:0000981">
    <property type="term" value="F:DNA-binding transcription factor activity, RNA polymerase II-specific"/>
    <property type="evidence" value="ECO:0007669"/>
    <property type="project" value="InterPro"/>
</dbReference>
<dbReference type="AlphaFoldDB" id="A0AA39G9T1"/>
<organism evidence="6 7">
    <name type="scientific">Sarocladium strictum</name>
    <name type="common">Black bundle disease fungus</name>
    <name type="synonym">Acremonium strictum</name>
    <dbReference type="NCBI Taxonomy" id="5046"/>
    <lineage>
        <taxon>Eukaryota</taxon>
        <taxon>Fungi</taxon>
        <taxon>Dikarya</taxon>
        <taxon>Ascomycota</taxon>
        <taxon>Pezizomycotina</taxon>
        <taxon>Sordariomycetes</taxon>
        <taxon>Hypocreomycetidae</taxon>
        <taxon>Hypocreales</taxon>
        <taxon>Sarocladiaceae</taxon>
        <taxon>Sarocladium</taxon>
    </lineage>
</organism>
<dbReference type="InterPro" id="IPR036864">
    <property type="entry name" value="Zn2-C6_fun-type_DNA-bd_sf"/>
</dbReference>
<dbReference type="SUPFAM" id="SSF57701">
    <property type="entry name" value="Zn2/Cys6 DNA-binding domain"/>
    <property type="match status" value="1"/>
</dbReference>
<dbReference type="CDD" id="cd12148">
    <property type="entry name" value="fungal_TF_MHR"/>
    <property type="match status" value="1"/>
</dbReference>
<feature type="region of interest" description="Disordered" evidence="4">
    <location>
        <begin position="156"/>
        <end position="178"/>
    </location>
</feature>
<proteinExistence type="predicted"/>
<dbReference type="PROSITE" id="PS50048">
    <property type="entry name" value="ZN2_CY6_FUNGAL_2"/>
    <property type="match status" value="1"/>
</dbReference>